<evidence type="ECO:0000313" key="2">
    <source>
        <dbReference type="EMBL" id="MBE9142362.1"/>
    </source>
</evidence>
<dbReference type="EMBL" id="JADEWU010000005">
    <property type="protein sequence ID" value="MBE9142362.1"/>
    <property type="molecule type" value="Genomic_DNA"/>
</dbReference>
<proteinExistence type="predicted"/>
<dbReference type="RefSeq" id="WP_193868045.1">
    <property type="nucleotide sequence ID" value="NZ_JADEWU010000005.1"/>
</dbReference>
<evidence type="ECO:0000313" key="3">
    <source>
        <dbReference type="Proteomes" id="UP000640725"/>
    </source>
</evidence>
<comment type="caution">
    <text evidence="2">The sequence shown here is derived from an EMBL/GenBank/DDBJ whole genome shotgun (WGS) entry which is preliminary data.</text>
</comment>
<dbReference type="InterPro" id="IPR027417">
    <property type="entry name" value="P-loop_NTPase"/>
</dbReference>
<dbReference type="SUPFAM" id="SSF52540">
    <property type="entry name" value="P-loop containing nucleoside triphosphate hydrolases"/>
    <property type="match status" value="1"/>
</dbReference>
<dbReference type="PANTHER" id="PTHR11070">
    <property type="entry name" value="UVRD / RECB / PCRA DNA HELICASE FAMILY MEMBER"/>
    <property type="match status" value="1"/>
</dbReference>
<dbReference type="InterPro" id="IPR000212">
    <property type="entry name" value="DNA_helicase_UvrD/REP"/>
</dbReference>
<dbReference type="Proteomes" id="UP000640725">
    <property type="component" value="Unassembled WGS sequence"/>
</dbReference>
<gene>
    <name evidence="2" type="ORF">IQ236_03895</name>
</gene>
<keyword evidence="3" id="KW-1185">Reference proteome</keyword>
<dbReference type="PANTHER" id="PTHR11070:SF2">
    <property type="entry name" value="ATP-DEPENDENT DNA HELICASE SRS2"/>
    <property type="match status" value="1"/>
</dbReference>
<sequence length="613" mass="71318">MAQCFPPLEDINNFRVPLTPGERHLLDFLLNNLNDNYEIYVQPFLNGDRPDLVIVRPDAGVLVIEVKDWKLSNYTNPKGGSFSWLLKKDESKILSPLKQVESYKENLYKLHIDKLFEAKIQDSKFFSVVQTAVYFDNESTKSAESFCSNPGYTQILGNDALNAIFFNRVLGKARLNTPSKLFNKDLYKSFKRFLNPPEHTPDIGREIQYTNRQQELIQSYANKRQKVRGVAGCGKTKVLAARAVAAYSRTKEIVLILTFNITLRNYIHDRVSEVRAPFTWSAFEITNYHQFFKTKSNNYGLVYEDLIMASDQENFFEPVKNRINRYQTILVDEVQDYKQEWLRLLVNYFLAEDGEFVVFGDEKQNVYGRQMGDDRFPIIPTVPGRWNELKESFRMETATLRVAQAFQDFYFKGCYQLDSDVEVVQNNLFETPASVKYYHKPGISDKDIFCLIQKEILDLNIHPNDLVILAPTHEAVRTLEYQFRKEAHECTTHAGETEEEYKNLLAKSERNNVKNPEKDPSFKRGLEEIRRGRKLHFWPNAGTVKLSTIHSFKGWETHTLVLIISNTDKIKEEGSLNELIYTALTRARKNLIVIDSTNLYREFFGRFLEKGNH</sequence>
<protein>
    <submittedName>
        <fullName evidence="2">AAA family ATPase</fullName>
    </submittedName>
</protein>
<dbReference type="Pfam" id="PF13245">
    <property type="entry name" value="AAA_19"/>
    <property type="match status" value="1"/>
</dbReference>
<feature type="domain" description="NERD" evidence="1">
    <location>
        <begin position="21"/>
        <end position="127"/>
    </location>
</feature>
<dbReference type="InterPro" id="IPR011528">
    <property type="entry name" value="NERD"/>
</dbReference>
<dbReference type="Pfam" id="PF08378">
    <property type="entry name" value="NERD"/>
    <property type="match status" value="1"/>
</dbReference>
<reference evidence="2 3" key="1">
    <citation type="submission" date="2020-10" db="EMBL/GenBank/DDBJ databases">
        <authorList>
            <person name="Castelo-Branco R."/>
            <person name="Eusebio N."/>
            <person name="Adriana R."/>
            <person name="Vieira A."/>
            <person name="Brugerolle De Fraissinette N."/>
            <person name="Rezende De Castro R."/>
            <person name="Schneider M.P."/>
            <person name="Vasconcelos V."/>
            <person name="Leao P.N."/>
        </authorList>
    </citation>
    <scope>NUCLEOTIDE SEQUENCE [LARGE SCALE GENOMIC DNA]</scope>
    <source>
        <strain evidence="2 3">LEGE 06226</strain>
    </source>
</reference>
<accession>A0ABR9U7E3</accession>
<dbReference type="Gene3D" id="3.40.50.300">
    <property type="entry name" value="P-loop containing nucleotide triphosphate hydrolases"/>
    <property type="match status" value="2"/>
</dbReference>
<evidence type="ECO:0000259" key="1">
    <source>
        <dbReference type="Pfam" id="PF08378"/>
    </source>
</evidence>
<organism evidence="2 3">
    <name type="scientific">Planktothrix mougeotii LEGE 06226</name>
    <dbReference type="NCBI Taxonomy" id="1828728"/>
    <lineage>
        <taxon>Bacteria</taxon>
        <taxon>Bacillati</taxon>
        <taxon>Cyanobacteriota</taxon>
        <taxon>Cyanophyceae</taxon>
        <taxon>Oscillatoriophycideae</taxon>
        <taxon>Oscillatoriales</taxon>
        <taxon>Microcoleaceae</taxon>
        <taxon>Planktothrix</taxon>
    </lineage>
</organism>
<name>A0ABR9U7E3_9CYAN</name>